<reference evidence="1" key="2">
    <citation type="journal article" date="2015" name="Fish Shellfish Immunol.">
        <title>Early steps in the European eel (Anguilla anguilla)-Vibrio vulnificus interaction in the gills: Role of the RtxA13 toxin.</title>
        <authorList>
            <person name="Callol A."/>
            <person name="Pajuelo D."/>
            <person name="Ebbesson L."/>
            <person name="Teles M."/>
            <person name="MacKenzie S."/>
            <person name="Amaro C."/>
        </authorList>
    </citation>
    <scope>NUCLEOTIDE SEQUENCE</scope>
</reference>
<dbReference type="AlphaFoldDB" id="A0A0E9W0S9"/>
<name>A0A0E9W0S9_ANGAN</name>
<proteinExistence type="predicted"/>
<dbReference type="EMBL" id="GBXM01024610">
    <property type="protein sequence ID" value="JAH83967.1"/>
    <property type="molecule type" value="Transcribed_RNA"/>
</dbReference>
<reference evidence="1" key="1">
    <citation type="submission" date="2014-11" db="EMBL/GenBank/DDBJ databases">
        <authorList>
            <person name="Amaro Gonzalez C."/>
        </authorList>
    </citation>
    <scope>NUCLEOTIDE SEQUENCE</scope>
</reference>
<organism evidence="1">
    <name type="scientific">Anguilla anguilla</name>
    <name type="common">European freshwater eel</name>
    <name type="synonym">Muraena anguilla</name>
    <dbReference type="NCBI Taxonomy" id="7936"/>
    <lineage>
        <taxon>Eukaryota</taxon>
        <taxon>Metazoa</taxon>
        <taxon>Chordata</taxon>
        <taxon>Craniata</taxon>
        <taxon>Vertebrata</taxon>
        <taxon>Euteleostomi</taxon>
        <taxon>Actinopterygii</taxon>
        <taxon>Neopterygii</taxon>
        <taxon>Teleostei</taxon>
        <taxon>Anguilliformes</taxon>
        <taxon>Anguillidae</taxon>
        <taxon>Anguilla</taxon>
    </lineage>
</organism>
<evidence type="ECO:0000313" key="1">
    <source>
        <dbReference type="EMBL" id="JAH83967.1"/>
    </source>
</evidence>
<accession>A0A0E9W0S9</accession>
<protein>
    <submittedName>
        <fullName evidence="1">Uncharacterized protein</fullName>
    </submittedName>
</protein>
<sequence>MYRGNFITSVCIGKMKILL</sequence>